<accession>A0A3P6EIN4</accession>
<evidence type="ECO:0000313" key="1">
    <source>
        <dbReference type="EMBL" id="VDD44403.1"/>
    </source>
</evidence>
<gene>
    <name evidence="1" type="ORF">BOLC5T31950H</name>
</gene>
<dbReference type="AlphaFoldDB" id="A0A3P6EIN4"/>
<dbReference type="EMBL" id="LR031877">
    <property type="protein sequence ID" value="VDD44403.1"/>
    <property type="molecule type" value="Genomic_DNA"/>
</dbReference>
<feature type="non-terminal residue" evidence="1">
    <location>
        <position position="45"/>
    </location>
</feature>
<protein>
    <submittedName>
        <fullName evidence="1">Uncharacterized protein</fullName>
    </submittedName>
</protein>
<name>A0A3P6EIN4_BRAOL</name>
<proteinExistence type="predicted"/>
<organism evidence="1">
    <name type="scientific">Brassica oleracea</name>
    <name type="common">Wild cabbage</name>
    <dbReference type="NCBI Taxonomy" id="3712"/>
    <lineage>
        <taxon>Eukaryota</taxon>
        <taxon>Viridiplantae</taxon>
        <taxon>Streptophyta</taxon>
        <taxon>Embryophyta</taxon>
        <taxon>Tracheophyta</taxon>
        <taxon>Spermatophyta</taxon>
        <taxon>Magnoliopsida</taxon>
        <taxon>eudicotyledons</taxon>
        <taxon>Gunneridae</taxon>
        <taxon>Pentapetalae</taxon>
        <taxon>rosids</taxon>
        <taxon>malvids</taxon>
        <taxon>Brassicales</taxon>
        <taxon>Brassicaceae</taxon>
        <taxon>Brassiceae</taxon>
        <taxon>Brassica</taxon>
    </lineage>
</organism>
<reference evidence="1" key="1">
    <citation type="submission" date="2018-11" db="EMBL/GenBank/DDBJ databases">
        <authorList>
            <consortium name="Genoscope - CEA"/>
            <person name="William W."/>
        </authorList>
    </citation>
    <scope>NUCLEOTIDE SEQUENCE</scope>
</reference>
<sequence length="45" mass="5186">MVLEDLRVSASYMKCHRAKGKAIEDTIGNAEDSYLQFASYFERLK</sequence>